<evidence type="ECO:0000313" key="2">
    <source>
        <dbReference type="EMBL" id="PWY85919.1"/>
    </source>
</evidence>
<name>A0A317WI03_9EURO</name>
<proteinExistence type="predicted"/>
<dbReference type="GeneID" id="37068740"/>
<gene>
    <name evidence="2" type="ORF">BO70DRAFT_395054</name>
</gene>
<evidence type="ECO:0000313" key="3">
    <source>
        <dbReference type="Proteomes" id="UP000247233"/>
    </source>
</evidence>
<dbReference type="Proteomes" id="UP000247233">
    <property type="component" value="Unassembled WGS sequence"/>
</dbReference>
<dbReference type="InterPro" id="IPR019180">
    <property type="entry name" value="Oxidoreductase-like_N"/>
</dbReference>
<sequence length="143" mass="15863">MSPEPKYSPQDVPFIKKGRNRLAGTRMKQLLRAAERAHDDPPPQSGECCGSACDPCVTTLWAEELAVWRERWGEGAVEDAAAALFIERDSSWPWADDLLFMASTVGGLCKDSSSEESTTNSEDDIRAQLIHWTINGEMTMICN</sequence>
<dbReference type="AlphaFoldDB" id="A0A317WI03"/>
<comment type="caution">
    <text evidence="2">The sequence shown here is derived from an EMBL/GenBank/DDBJ whole genome shotgun (WGS) entry which is preliminary data.</text>
</comment>
<dbReference type="OrthoDB" id="432685at2759"/>
<evidence type="ECO:0000259" key="1">
    <source>
        <dbReference type="Pfam" id="PF09791"/>
    </source>
</evidence>
<dbReference type="RefSeq" id="XP_025400471.1">
    <property type="nucleotide sequence ID" value="XM_025546503.1"/>
</dbReference>
<accession>A0A317WI03</accession>
<feature type="domain" description="Oxidoreductase-like" evidence="1">
    <location>
        <begin position="41"/>
        <end position="71"/>
    </location>
</feature>
<organism evidence="2 3">
    <name type="scientific">Aspergillus heteromorphus CBS 117.55</name>
    <dbReference type="NCBI Taxonomy" id="1448321"/>
    <lineage>
        <taxon>Eukaryota</taxon>
        <taxon>Fungi</taxon>
        <taxon>Dikarya</taxon>
        <taxon>Ascomycota</taxon>
        <taxon>Pezizomycotina</taxon>
        <taxon>Eurotiomycetes</taxon>
        <taxon>Eurotiomycetidae</taxon>
        <taxon>Eurotiales</taxon>
        <taxon>Aspergillaceae</taxon>
        <taxon>Aspergillus</taxon>
        <taxon>Aspergillus subgen. Circumdati</taxon>
    </lineage>
</organism>
<dbReference type="Pfam" id="PF09791">
    <property type="entry name" value="Oxidored-like"/>
    <property type="match status" value="1"/>
</dbReference>
<dbReference type="VEuPathDB" id="FungiDB:BO70DRAFT_395054"/>
<reference evidence="2 3" key="1">
    <citation type="submission" date="2016-12" db="EMBL/GenBank/DDBJ databases">
        <title>The genomes of Aspergillus section Nigri reveals drivers in fungal speciation.</title>
        <authorList>
            <consortium name="DOE Joint Genome Institute"/>
            <person name="Vesth T.C."/>
            <person name="Nybo J."/>
            <person name="Theobald S."/>
            <person name="Brandl J."/>
            <person name="Frisvad J.C."/>
            <person name="Nielsen K.F."/>
            <person name="Lyhne E.K."/>
            <person name="Kogle M.E."/>
            <person name="Kuo A."/>
            <person name="Riley R."/>
            <person name="Clum A."/>
            <person name="Nolan M."/>
            <person name="Lipzen A."/>
            <person name="Salamov A."/>
            <person name="Henrissat B."/>
            <person name="Wiebenga A."/>
            <person name="De Vries R.P."/>
            <person name="Grigoriev I.V."/>
            <person name="Mortensen U.H."/>
            <person name="Andersen M.R."/>
            <person name="Baker S.E."/>
        </authorList>
    </citation>
    <scope>NUCLEOTIDE SEQUENCE [LARGE SCALE GENOMIC DNA]</scope>
    <source>
        <strain evidence="2 3">CBS 117.55</strain>
    </source>
</reference>
<keyword evidence="3" id="KW-1185">Reference proteome</keyword>
<protein>
    <recommendedName>
        <fullName evidence="1">Oxidoreductase-like domain-containing protein</fullName>
    </recommendedName>
</protein>
<dbReference type="EMBL" id="MSFL01000008">
    <property type="protein sequence ID" value="PWY85919.1"/>
    <property type="molecule type" value="Genomic_DNA"/>
</dbReference>